<dbReference type="EMBL" id="CP067141">
    <property type="protein sequence ID" value="WCR05639.1"/>
    <property type="molecule type" value="Genomic_DNA"/>
</dbReference>
<organism evidence="1 3">
    <name type="scientific">Paracoccus saliphilus</name>
    <dbReference type="NCBI Taxonomy" id="405559"/>
    <lineage>
        <taxon>Bacteria</taxon>
        <taxon>Pseudomonadati</taxon>
        <taxon>Pseudomonadota</taxon>
        <taxon>Alphaproteobacteria</taxon>
        <taxon>Rhodobacterales</taxon>
        <taxon>Paracoccaceae</taxon>
        <taxon>Paracoccus</taxon>
    </lineage>
</organism>
<keyword evidence="2" id="KW-0614">Plasmid</keyword>
<reference evidence="2 4" key="2">
    <citation type="submission" date="2021-01" db="EMBL/GenBank/DDBJ databases">
        <title>Biogeographic distribution of Paracoccus.</title>
        <authorList>
            <person name="Hollensteiner J."/>
            <person name="Leineberger J."/>
            <person name="Brinkhoff T."/>
            <person name="Daniel R."/>
        </authorList>
    </citation>
    <scope>NUCLEOTIDE SEQUENCE [LARGE SCALE GENOMIC DNA]</scope>
    <source>
        <strain evidence="2 4">DSM 18447</strain>
        <plasmid evidence="2 4">p242883</plasmid>
    </source>
</reference>
<protein>
    <recommendedName>
        <fullName evidence="5">Lipoprotein</fullName>
    </recommendedName>
</protein>
<dbReference type="RefSeq" id="WP_076526889.1">
    <property type="nucleotide sequence ID" value="NZ_CP067141.1"/>
</dbReference>
<proteinExistence type="predicted"/>
<accession>A0AA45W5T5</accession>
<evidence type="ECO:0000313" key="2">
    <source>
        <dbReference type="EMBL" id="WCR05639.1"/>
    </source>
</evidence>
<evidence type="ECO:0008006" key="5">
    <source>
        <dbReference type="Google" id="ProtNLM"/>
    </source>
</evidence>
<reference evidence="1 3" key="1">
    <citation type="submission" date="2017-01" db="EMBL/GenBank/DDBJ databases">
        <authorList>
            <person name="Varghese N."/>
            <person name="Submissions S."/>
        </authorList>
    </citation>
    <scope>NUCLEOTIDE SEQUENCE [LARGE SCALE GENOMIC DNA]</scope>
    <source>
        <strain evidence="1 3">DSM 18447</strain>
    </source>
</reference>
<gene>
    <name evidence="2" type="ORF">JHX88_21415</name>
    <name evidence="1" type="ORF">SAMN05421772_110101</name>
</gene>
<dbReference type="Proteomes" id="UP000186216">
    <property type="component" value="Unassembled WGS sequence"/>
</dbReference>
<keyword evidence="4" id="KW-1185">Reference proteome</keyword>
<dbReference type="EMBL" id="FTOU01000010">
    <property type="protein sequence ID" value="SIS96665.1"/>
    <property type="molecule type" value="Genomic_DNA"/>
</dbReference>
<name>A0AA45W5T5_9RHOB</name>
<geneLocation type="plasmid" evidence="2 4">
    <name>p242883</name>
</geneLocation>
<evidence type="ECO:0000313" key="4">
    <source>
        <dbReference type="Proteomes" id="UP001215549"/>
    </source>
</evidence>
<evidence type="ECO:0000313" key="3">
    <source>
        <dbReference type="Proteomes" id="UP000186216"/>
    </source>
</evidence>
<dbReference type="PROSITE" id="PS51257">
    <property type="entry name" value="PROKAR_LIPOPROTEIN"/>
    <property type="match status" value="1"/>
</dbReference>
<dbReference type="Proteomes" id="UP001215549">
    <property type="component" value="Plasmid p242883"/>
</dbReference>
<dbReference type="AlphaFoldDB" id="A0AA45W5T5"/>
<sequence length="136" mass="14644">MNKTILISAFAAITALTACEQGGTGGGKAAEREASIAEMEGIASRLNDEQNAYIEEVASDLVLAWGCSVKLEKPRIYAHAKTVAKADLDKQGLEEPTLAQLTRWVEAHSRDNARKGLRAETCELLFDGAARRSTLP</sequence>
<evidence type="ECO:0000313" key="1">
    <source>
        <dbReference type="EMBL" id="SIS96665.1"/>
    </source>
</evidence>